<dbReference type="Proteomes" id="UP000054144">
    <property type="component" value="Unassembled WGS sequence"/>
</dbReference>
<proteinExistence type="predicted"/>
<organism evidence="2 3">
    <name type="scientific">Fistulina hepatica ATCC 64428</name>
    <dbReference type="NCBI Taxonomy" id="1128425"/>
    <lineage>
        <taxon>Eukaryota</taxon>
        <taxon>Fungi</taxon>
        <taxon>Dikarya</taxon>
        <taxon>Basidiomycota</taxon>
        <taxon>Agaricomycotina</taxon>
        <taxon>Agaricomycetes</taxon>
        <taxon>Agaricomycetidae</taxon>
        <taxon>Agaricales</taxon>
        <taxon>Fistulinaceae</taxon>
        <taxon>Fistulina</taxon>
    </lineage>
</organism>
<reference evidence="2 3" key="1">
    <citation type="journal article" date="2015" name="Fungal Genet. Biol.">
        <title>Evolution of novel wood decay mechanisms in Agaricales revealed by the genome sequences of Fistulina hepatica and Cylindrobasidium torrendii.</title>
        <authorList>
            <person name="Floudas D."/>
            <person name="Held B.W."/>
            <person name="Riley R."/>
            <person name="Nagy L.G."/>
            <person name="Koehler G."/>
            <person name="Ransdell A.S."/>
            <person name="Younus H."/>
            <person name="Chow J."/>
            <person name="Chiniquy J."/>
            <person name="Lipzen A."/>
            <person name="Tritt A."/>
            <person name="Sun H."/>
            <person name="Haridas S."/>
            <person name="LaButti K."/>
            <person name="Ohm R.A."/>
            <person name="Kues U."/>
            <person name="Blanchette R.A."/>
            <person name="Grigoriev I.V."/>
            <person name="Minto R.E."/>
            <person name="Hibbett D.S."/>
        </authorList>
    </citation>
    <scope>NUCLEOTIDE SEQUENCE [LARGE SCALE GENOMIC DNA]</scope>
    <source>
        <strain evidence="2 3">ATCC 64428</strain>
    </source>
</reference>
<name>A0A0D7AD74_9AGAR</name>
<evidence type="ECO:0000313" key="2">
    <source>
        <dbReference type="EMBL" id="KIY48803.1"/>
    </source>
</evidence>
<dbReference type="AlphaFoldDB" id="A0A0D7AD74"/>
<accession>A0A0D7AD74</accession>
<dbReference type="EMBL" id="KN881812">
    <property type="protein sequence ID" value="KIY48803.1"/>
    <property type="molecule type" value="Genomic_DNA"/>
</dbReference>
<evidence type="ECO:0000256" key="1">
    <source>
        <dbReference type="SAM" id="MobiDB-lite"/>
    </source>
</evidence>
<feature type="region of interest" description="Disordered" evidence="1">
    <location>
        <begin position="1"/>
        <end position="20"/>
    </location>
</feature>
<evidence type="ECO:0000313" key="3">
    <source>
        <dbReference type="Proteomes" id="UP000054144"/>
    </source>
</evidence>
<feature type="compositionally biased region" description="Polar residues" evidence="1">
    <location>
        <begin position="1"/>
        <end position="11"/>
    </location>
</feature>
<protein>
    <submittedName>
        <fullName evidence="2">Uncharacterized protein</fullName>
    </submittedName>
</protein>
<keyword evidence="3" id="KW-1185">Reference proteome</keyword>
<sequence>MKHQLNHGNNEGNDREQLSVGIQGATIQRRSRDAARVTARGHSYPVGWSSIRHSCEKSLSKKLSNTEEFNRKLYVFGLVVTVFSRASMFEFVCSRSTVSTLAVWLIAKQALFLTHHIPNDELLFELRLDWQMRSLRGRPETWAQT</sequence>
<gene>
    <name evidence="2" type="ORF">FISHEDRAFT_58669</name>
</gene>